<dbReference type="GO" id="GO:0016020">
    <property type="term" value="C:membrane"/>
    <property type="evidence" value="ECO:0007669"/>
    <property type="project" value="TreeGrafter"/>
</dbReference>
<evidence type="ECO:0000259" key="8">
    <source>
        <dbReference type="PROSITE" id="PS51782"/>
    </source>
</evidence>
<evidence type="ECO:0000313" key="10">
    <source>
        <dbReference type="Proteomes" id="UP000256310"/>
    </source>
</evidence>
<sequence length="488" mass="51845">MVKLRIALLLSTVAVTSSCAGLPLPGSGPAPGEAISQQERQQGAQAHAQLLQQFGDVYSGRQSDYVVRVGQRISIQSGLSDAQNDFTISLLNSPVNNAFALPGGYVYITRNLVGLMNSEAELASVMGHEVGHVAARHSSQRSSRNTIGQLLALGLGLLTGSGDIANLAGQAAQLYTLRYSRQQEYQADELGITYLTRAGYDPFAAADMLSSLAAQTRLDASASGRNARSLPEWASTHPDPAQRVARARAEATERGAVPGAGTRDRDAFLNAIDGMLYDDDPSQGIVDGNTFRHPDLRLQFTVPQGYTMQNGSTAVVVTGSNGQAQFSGGTDSGNLATYIDGVFRRLAGNNQQINYGNVRTARINGLPVGQATARVASGSNQVDVTVTAYDFGGNRKYHFLTVTRAGQGIGPFGSMLNSVSRLSSAEAAAIRPRVIDVVTVRSGDTISGLASRMAYRDYREERFRVLNALGSGNALRAGQRVKIVVYGR</sequence>
<dbReference type="OrthoDB" id="9810445at2"/>
<dbReference type="RefSeq" id="WP_116237151.1">
    <property type="nucleotide sequence ID" value="NZ_QRDP01000004.1"/>
</dbReference>
<keyword evidence="3" id="KW-0479">Metal-binding</keyword>
<evidence type="ECO:0000256" key="7">
    <source>
        <dbReference type="SAM" id="SignalP"/>
    </source>
</evidence>
<dbReference type="PROSITE" id="PS51782">
    <property type="entry name" value="LYSM"/>
    <property type="match status" value="1"/>
</dbReference>
<feature type="signal peptide" evidence="7">
    <location>
        <begin position="1"/>
        <end position="20"/>
    </location>
</feature>
<dbReference type="InterPro" id="IPR001915">
    <property type="entry name" value="Peptidase_M48"/>
</dbReference>
<dbReference type="PROSITE" id="PS51257">
    <property type="entry name" value="PROKAR_LIPOPROTEIN"/>
    <property type="match status" value="1"/>
</dbReference>
<comment type="cofactor">
    <cofactor evidence="1">
        <name>Zn(2+)</name>
        <dbReference type="ChEBI" id="CHEBI:29105"/>
    </cofactor>
</comment>
<keyword evidence="2 9" id="KW-0645">Protease</keyword>
<gene>
    <name evidence="9" type="ORF">DFR46_0933</name>
</gene>
<evidence type="ECO:0000313" key="9">
    <source>
        <dbReference type="EMBL" id="RED15924.1"/>
    </source>
</evidence>
<keyword evidence="6" id="KW-0482">Metalloprotease</keyword>
<protein>
    <submittedName>
        <fullName evidence="9">Putative Zn-dependent protease</fullName>
    </submittedName>
</protein>
<dbReference type="GO" id="GO:0004222">
    <property type="term" value="F:metalloendopeptidase activity"/>
    <property type="evidence" value="ECO:0007669"/>
    <property type="project" value="InterPro"/>
</dbReference>
<dbReference type="InterPro" id="IPR018392">
    <property type="entry name" value="LysM"/>
</dbReference>
<dbReference type="Proteomes" id="UP000256310">
    <property type="component" value="Unassembled WGS sequence"/>
</dbReference>
<dbReference type="EMBL" id="QRDP01000004">
    <property type="protein sequence ID" value="RED15924.1"/>
    <property type="molecule type" value="Genomic_DNA"/>
</dbReference>
<comment type="caution">
    <text evidence="9">The sequence shown here is derived from an EMBL/GenBank/DDBJ whole genome shotgun (WGS) entry which is preliminary data.</text>
</comment>
<feature type="chain" id="PRO_5017815584" evidence="7">
    <location>
        <begin position="21"/>
        <end position="488"/>
    </location>
</feature>
<dbReference type="CDD" id="cd00118">
    <property type="entry name" value="LysM"/>
    <property type="match status" value="1"/>
</dbReference>
<dbReference type="AlphaFoldDB" id="A0A3D9FDM1"/>
<keyword evidence="5" id="KW-0862">Zinc</keyword>
<keyword evidence="7" id="KW-0732">Signal</keyword>
<dbReference type="InterPro" id="IPR051156">
    <property type="entry name" value="Mito/Outer_Membr_Metalloprot"/>
</dbReference>
<dbReference type="Gene3D" id="3.30.2010.10">
    <property type="entry name" value="Metalloproteases ('zincins'), catalytic domain"/>
    <property type="match status" value="1"/>
</dbReference>
<evidence type="ECO:0000256" key="4">
    <source>
        <dbReference type="ARBA" id="ARBA00022801"/>
    </source>
</evidence>
<evidence type="ECO:0000256" key="5">
    <source>
        <dbReference type="ARBA" id="ARBA00022833"/>
    </source>
</evidence>
<evidence type="ECO:0000256" key="3">
    <source>
        <dbReference type="ARBA" id="ARBA00022723"/>
    </source>
</evidence>
<dbReference type="GO" id="GO:0051603">
    <property type="term" value="P:proteolysis involved in protein catabolic process"/>
    <property type="evidence" value="ECO:0007669"/>
    <property type="project" value="TreeGrafter"/>
</dbReference>
<dbReference type="GO" id="GO:0046872">
    <property type="term" value="F:metal ion binding"/>
    <property type="evidence" value="ECO:0007669"/>
    <property type="project" value="UniProtKB-KW"/>
</dbReference>
<keyword evidence="10" id="KW-1185">Reference proteome</keyword>
<dbReference type="PANTHER" id="PTHR22726:SF24">
    <property type="entry name" value="M48 FAMILY METALLOPEPTIDASE"/>
    <property type="match status" value="1"/>
</dbReference>
<evidence type="ECO:0000256" key="6">
    <source>
        <dbReference type="ARBA" id="ARBA00023049"/>
    </source>
</evidence>
<dbReference type="PANTHER" id="PTHR22726">
    <property type="entry name" value="METALLOENDOPEPTIDASE OMA1"/>
    <property type="match status" value="1"/>
</dbReference>
<keyword evidence="4" id="KW-0378">Hydrolase</keyword>
<evidence type="ECO:0000256" key="1">
    <source>
        <dbReference type="ARBA" id="ARBA00001947"/>
    </source>
</evidence>
<reference evidence="9 10" key="1">
    <citation type="submission" date="2018-07" db="EMBL/GenBank/DDBJ databases">
        <title>Genomic Encyclopedia of Type Strains, Phase IV (KMG-IV): sequencing the most valuable type-strain genomes for metagenomic binning, comparative biology and taxonomic classification.</title>
        <authorList>
            <person name="Goeker M."/>
        </authorList>
    </citation>
    <scope>NUCLEOTIDE SEQUENCE [LARGE SCALE GENOMIC DNA]</scope>
    <source>
        <strain evidence="9 10">DSM 26725</strain>
    </source>
</reference>
<proteinExistence type="predicted"/>
<feature type="domain" description="LysM" evidence="8">
    <location>
        <begin position="436"/>
        <end position="483"/>
    </location>
</feature>
<name>A0A3D9FDM1_9SPHN</name>
<dbReference type="Pfam" id="PF01435">
    <property type="entry name" value="Peptidase_M48"/>
    <property type="match status" value="1"/>
</dbReference>
<accession>A0A3D9FDM1</accession>
<dbReference type="Pfam" id="PF01476">
    <property type="entry name" value="LysM"/>
    <property type="match status" value="1"/>
</dbReference>
<evidence type="ECO:0000256" key="2">
    <source>
        <dbReference type="ARBA" id="ARBA00022670"/>
    </source>
</evidence>
<organism evidence="9 10">
    <name type="scientific">Parasphingopyxis lamellibrachiae</name>
    <dbReference type="NCBI Taxonomy" id="680125"/>
    <lineage>
        <taxon>Bacteria</taxon>
        <taxon>Pseudomonadati</taxon>
        <taxon>Pseudomonadota</taxon>
        <taxon>Alphaproteobacteria</taxon>
        <taxon>Sphingomonadales</taxon>
        <taxon>Sphingomonadaceae</taxon>
        <taxon>Parasphingopyxis</taxon>
    </lineage>
</organism>